<evidence type="ECO:0000313" key="9">
    <source>
        <dbReference type="Proteomes" id="UP000824111"/>
    </source>
</evidence>
<evidence type="ECO:0000259" key="6">
    <source>
        <dbReference type="Pfam" id="PF01276"/>
    </source>
</evidence>
<evidence type="ECO:0000313" key="8">
    <source>
        <dbReference type="EMBL" id="HIU48440.1"/>
    </source>
</evidence>
<comment type="caution">
    <text evidence="8">The sequence shown here is derived from an EMBL/GenBank/DDBJ whole genome shotgun (WGS) entry which is preliminary data.</text>
</comment>
<dbReference type="Pfam" id="PF03711">
    <property type="entry name" value="OKR_DC_1_C"/>
    <property type="match status" value="1"/>
</dbReference>
<proteinExistence type="inferred from homology"/>
<dbReference type="Gene3D" id="3.40.640.10">
    <property type="entry name" value="Type I PLP-dependent aspartate aminotransferase-like (Major domain)"/>
    <property type="match status" value="1"/>
</dbReference>
<accession>A0A9D1S672</accession>
<comment type="cofactor">
    <cofactor evidence="1">
        <name>pyridoxal 5'-phosphate</name>
        <dbReference type="ChEBI" id="CHEBI:597326"/>
    </cofactor>
</comment>
<dbReference type="GO" id="GO:0008483">
    <property type="term" value="F:transaminase activity"/>
    <property type="evidence" value="ECO:0007669"/>
    <property type="project" value="UniProtKB-KW"/>
</dbReference>
<dbReference type="GO" id="GO:0016831">
    <property type="term" value="F:carboxy-lyase activity"/>
    <property type="evidence" value="ECO:0007669"/>
    <property type="project" value="UniProtKB-KW"/>
</dbReference>
<dbReference type="Proteomes" id="UP000824111">
    <property type="component" value="Unassembled WGS sequence"/>
</dbReference>
<evidence type="ECO:0000256" key="4">
    <source>
        <dbReference type="ARBA" id="ARBA00022898"/>
    </source>
</evidence>
<feature type="domain" description="Orn/Lys/Arg decarboxylases family 1 pyridoxal-P attachment site" evidence="6">
    <location>
        <begin position="13"/>
        <end position="282"/>
    </location>
</feature>
<dbReference type="InterPro" id="IPR052357">
    <property type="entry name" value="Orn_Lys_Arg_decarboxylase-I"/>
</dbReference>
<dbReference type="InterPro" id="IPR008286">
    <property type="entry name" value="Prn/Lys/Arg_de-COase_C"/>
</dbReference>
<organism evidence="8 9">
    <name type="scientific">Candidatus Avimonoglobus intestinipullorum</name>
    <dbReference type="NCBI Taxonomy" id="2840699"/>
    <lineage>
        <taxon>Bacteria</taxon>
        <taxon>Bacillati</taxon>
        <taxon>Bacillota</taxon>
        <taxon>Clostridia</taxon>
        <taxon>Eubacteriales</taxon>
        <taxon>Candidatus Avimonoglobus</taxon>
    </lineage>
</organism>
<evidence type="ECO:0000256" key="3">
    <source>
        <dbReference type="ARBA" id="ARBA00022793"/>
    </source>
</evidence>
<dbReference type="AlphaFoldDB" id="A0A9D1S672"/>
<protein>
    <submittedName>
        <fullName evidence="8">Aminotransferase class I/II-fold pyridoxal phosphate-dependent enzyme</fullName>
    </submittedName>
</protein>
<comment type="similarity">
    <text evidence="2">Belongs to the Orn/Lys/Arg decarboxylase class-I family.</text>
</comment>
<evidence type="ECO:0000256" key="2">
    <source>
        <dbReference type="ARBA" id="ARBA00010671"/>
    </source>
</evidence>
<keyword evidence="4" id="KW-0663">Pyridoxal phosphate</keyword>
<keyword evidence="3" id="KW-0210">Decarboxylase</keyword>
<dbReference type="PANTHER" id="PTHR43277">
    <property type="entry name" value="ARGININE DECARBOXYLASE"/>
    <property type="match status" value="1"/>
</dbReference>
<name>A0A9D1S672_9FIRM</name>
<dbReference type="SUPFAM" id="SSF53383">
    <property type="entry name" value="PLP-dependent transferases"/>
    <property type="match status" value="1"/>
</dbReference>
<keyword evidence="8" id="KW-0032">Aminotransferase</keyword>
<dbReference type="InterPro" id="IPR000310">
    <property type="entry name" value="Orn/Lys/Arg_deCO2ase_major_dom"/>
</dbReference>
<dbReference type="Gene3D" id="3.90.105.10">
    <property type="entry name" value="Molybdopterin biosynthesis moea protein, domain 2"/>
    <property type="match status" value="1"/>
</dbReference>
<evidence type="ECO:0000256" key="5">
    <source>
        <dbReference type="ARBA" id="ARBA00023239"/>
    </source>
</evidence>
<sequence length="475" mass="51040">MFRYERGGFMRNTPVFDMLERYRELGHISFAMPGHKGGRGFPAPFLEHICAYDVTELAETDSLHAPREAIREAMRLAAAFYGAEETFFLVNGSTAGIHCMLAAACRRGGKVLVNRGCHMSLIHACILFGLEPVYIPQGLLEGFGVPAPVRPAQVQAALSRHQVQAVLLTSPNFYGVCADLEEIAAIAHAHRVPLLVDEAHGAHFAAADALFPKTAIRAGADMAVQSAHKTLNAPNQSAFLHIRSDLVDRERLRAYTVMLQTSSPSYPMVAAMDLARAELEDGQQWGALYRACVALKARIAAQSAICPLTAACAGGYAVDETRLVFNFSAYQTTGFDVFRKLTEQGIDAEMADLDNVVCIATAANTAAELHILEKALLSIAEKLPPAGTRYEAAPPPVLEQALPPADAFDAPGVYLPLKQAAGRISKTTAAAYPPGVPVIACGERVTAEAIAYLFALQKAGAEITGLREEQIEVVK</sequence>
<reference evidence="8" key="1">
    <citation type="submission" date="2020-10" db="EMBL/GenBank/DDBJ databases">
        <authorList>
            <person name="Gilroy R."/>
        </authorList>
    </citation>
    <scope>NUCLEOTIDE SEQUENCE</scope>
    <source>
        <strain evidence="8">ChiSjej4B22-9803</strain>
    </source>
</reference>
<keyword evidence="8" id="KW-0808">Transferase</keyword>
<dbReference type="PANTHER" id="PTHR43277:SF4">
    <property type="entry name" value="ARGININE DECARBOXYLASE"/>
    <property type="match status" value="1"/>
</dbReference>
<dbReference type="InterPro" id="IPR015421">
    <property type="entry name" value="PyrdxlP-dep_Trfase_major"/>
</dbReference>
<evidence type="ECO:0000259" key="7">
    <source>
        <dbReference type="Pfam" id="PF03711"/>
    </source>
</evidence>
<keyword evidence="5" id="KW-0456">Lyase</keyword>
<dbReference type="InterPro" id="IPR015424">
    <property type="entry name" value="PyrdxlP-dep_Trfase"/>
</dbReference>
<dbReference type="SUPFAM" id="SSF55904">
    <property type="entry name" value="Ornithine decarboxylase C-terminal domain"/>
    <property type="match status" value="1"/>
</dbReference>
<evidence type="ECO:0000256" key="1">
    <source>
        <dbReference type="ARBA" id="ARBA00001933"/>
    </source>
</evidence>
<dbReference type="InterPro" id="IPR036633">
    <property type="entry name" value="Prn/Lys/Arg_de-COase_C_sf"/>
</dbReference>
<dbReference type="Pfam" id="PF01276">
    <property type="entry name" value="OKR_DC_1"/>
    <property type="match status" value="1"/>
</dbReference>
<dbReference type="EMBL" id="DVND01000097">
    <property type="protein sequence ID" value="HIU48440.1"/>
    <property type="molecule type" value="Genomic_DNA"/>
</dbReference>
<gene>
    <name evidence="8" type="ORF">IAB04_03690</name>
</gene>
<reference evidence="8" key="2">
    <citation type="journal article" date="2021" name="PeerJ">
        <title>Extensive microbial diversity within the chicken gut microbiome revealed by metagenomics and culture.</title>
        <authorList>
            <person name="Gilroy R."/>
            <person name="Ravi A."/>
            <person name="Getino M."/>
            <person name="Pursley I."/>
            <person name="Horton D.L."/>
            <person name="Alikhan N.F."/>
            <person name="Baker D."/>
            <person name="Gharbi K."/>
            <person name="Hall N."/>
            <person name="Watson M."/>
            <person name="Adriaenssens E.M."/>
            <person name="Foster-Nyarko E."/>
            <person name="Jarju S."/>
            <person name="Secka A."/>
            <person name="Antonio M."/>
            <person name="Oren A."/>
            <person name="Chaudhuri R.R."/>
            <person name="La Ragione R."/>
            <person name="Hildebrand F."/>
            <person name="Pallen M.J."/>
        </authorList>
    </citation>
    <scope>NUCLEOTIDE SEQUENCE</scope>
    <source>
        <strain evidence="8">ChiSjej4B22-9803</strain>
    </source>
</reference>
<feature type="domain" description="Orn/Lys/Arg decarboxylase C-terminal" evidence="7">
    <location>
        <begin position="413"/>
        <end position="469"/>
    </location>
</feature>